<keyword evidence="1" id="KW-0812">Transmembrane</keyword>
<dbReference type="Proteomes" id="UP000254107">
    <property type="component" value="Unassembled WGS sequence"/>
</dbReference>
<accession>A0A378QJ04</accession>
<feature type="transmembrane region" description="Helical" evidence="1">
    <location>
        <begin position="42"/>
        <end position="62"/>
    </location>
</feature>
<proteinExistence type="predicted"/>
<dbReference type="EMBL" id="UGQC01000001">
    <property type="protein sequence ID" value="STZ00462.1"/>
    <property type="molecule type" value="Genomic_DNA"/>
</dbReference>
<dbReference type="Pfam" id="PF05232">
    <property type="entry name" value="BTP"/>
    <property type="match status" value="2"/>
</dbReference>
<dbReference type="InterPro" id="IPR007896">
    <property type="entry name" value="BTP_bacteria"/>
</dbReference>
<protein>
    <submittedName>
        <fullName evidence="3">Predicted membrane protein</fullName>
    </submittedName>
</protein>
<sequence length="137" mass="14797">MSQIQSTPMTLKERVLHSILFELGAITLATVLVLAFSDVQAGSAIGVSVVMAVMATVWNFVFNYGFDKVFTAPRETRGFGLRVFHTVAFETGLLAFTIPVIAYLLGLYCLSFGLDAVAGVFGGRGIDCCHYGLCLDF</sequence>
<keyword evidence="1" id="KW-0472">Membrane</keyword>
<organism evidence="3 4">
    <name type="scientific">Moraxella lacunata</name>
    <dbReference type="NCBI Taxonomy" id="477"/>
    <lineage>
        <taxon>Bacteria</taxon>
        <taxon>Pseudomonadati</taxon>
        <taxon>Pseudomonadota</taxon>
        <taxon>Gammaproteobacteria</taxon>
        <taxon>Moraxellales</taxon>
        <taxon>Moraxellaceae</taxon>
        <taxon>Moraxella</taxon>
    </lineage>
</organism>
<evidence type="ECO:0000313" key="3">
    <source>
        <dbReference type="EMBL" id="STZ00462.1"/>
    </source>
</evidence>
<keyword evidence="4" id="KW-1185">Reference proteome</keyword>
<evidence type="ECO:0000256" key="1">
    <source>
        <dbReference type="SAM" id="Phobius"/>
    </source>
</evidence>
<feature type="domain" description="Chlorhexidine efflux transporter" evidence="2">
    <location>
        <begin position="77"/>
        <end position="116"/>
    </location>
</feature>
<evidence type="ECO:0000259" key="2">
    <source>
        <dbReference type="Pfam" id="PF05232"/>
    </source>
</evidence>
<dbReference type="NCBIfam" id="NF033664">
    <property type="entry name" value="PACE_transport"/>
    <property type="match status" value="1"/>
</dbReference>
<gene>
    <name evidence="3" type="ORF">NCTC7911_01859</name>
</gene>
<feature type="transmembrane region" description="Helical" evidence="1">
    <location>
        <begin position="83"/>
        <end position="105"/>
    </location>
</feature>
<feature type="transmembrane region" description="Helical" evidence="1">
    <location>
        <begin position="15"/>
        <end position="36"/>
    </location>
</feature>
<evidence type="ECO:0000313" key="4">
    <source>
        <dbReference type="Proteomes" id="UP000254107"/>
    </source>
</evidence>
<name>A0A378QJ04_MORLA</name>
<feature type="domain" description="Chlorhexidine efflux transporter" evidence="2">
    <location>
        <begin position="9"/>
        <end position="71"/>
    </location>
</feature>
<keyword evidence="1" id="KW-1133">Transmembrane helix</keyword>
<reference evidence="3 4" key="1">
    <citation type="submission" date="2018-06" db="EMBL/GenBank/DDBJ databases">
        <authorList>
            <consortium name="Pathogen Informatics"/>
            <person name="Doyle S."/>
        </authorList>
    </citation>
    <scope>NUCLEOTIDE SEQUENCE [LARGE SCALE GENOMIC DNA]</scope>
    <source>
        <strain evidence="3 4">NCTC7911</strain>
    </source>
</reference>
<dbReference type="InterPro" id="IPR058208">
    <property type="entry name" value="PACE"/>
</dbReference>
<dbReference type="AlphaFoldDB" id="A0A378QJ04"/>